<sequence>MLDLWFILYELGLSVNPLFTLILFGIYVWAVWLQWLLRALRVDSEPRDKPRERNKNPGPKAPKKRGRDPEPLSTPRAETAPLHADNEGPETDEERQATAASEAEIDGLAAAWDVSSDTSVTTVAAAQEQQKQQTRERIAHLIQRHGHDINTWCGELAHRNVGGSTTTDHVNFITDLVERYALWRPWIMTARAVRQMRVFRDASAPRGENEGGGGDVGPWVLGSHGDNSSLIEDLKLRYNHHRVYCRWDPAAPDNSDATATNWVTDSSAFLPDDRAGDGLDILLGVAGYFPFGDRVRQPEENGLRAQHSEWRRHITVDESHVGTGSAKTRSVIKVSYGMPVLPPENLDGRPLVTSERDMVTDSLSHVLDNMWYAFRSLVAVLQRIEHRVRLGHGLVYLRSTGGKGRAGILDVKCSLVPIAAVRGMVGQLQRLPELRDRLLWEKSRGQSDTIFGILEGVIPFVDQVLGPLGIWPYLALGKAERIHHLTLTVQLLSMAVHLELAGPANEVEFDRFLDHAMSRVQLKGMGLETGENFFIVPVKFPFLGGAEAFVFSVENPAFGEDGLIQAASLTITPSQILRIFRPDALAVSVTTSRAGQVAGCFKIASMSLFDGVAGRDPTSQSPRPTGIPKWTWTADEKLGERAFCATGLNVTVAFGSAASTNTESNVTDTDANDHSYNPNDASSSTLIGGASTTQPVLSARCELEQVEEKVRARLQHHLTALGTRPASWSVKCLRVGGALGMQAGASAAWTFERVPARTEKAQLVHAAQSLAFESRVLHLDCFCAVLVSLHGGVMQRVRLRDLIAAVAPAWIASDVPLPLGRAHQDSVARLVAVLKGDTPAQDVLGELMAGCEDEDGSKEHEFREAILRLIHGAMRMLEHTGYVGGGLVAAWLGGPEGHQQLNIDKGSEPWVRALADTELTTSFVCVINSCLETPECPCPGKEAWRPPSAFRLRTRVAYYRQRIDRDGRIGDEGGGAADLKVGKAYPVNSLSLGMFADVVGFETVKETGEKQYQLAVKKSKVGRLLKYIIDDRGTLRESPDGQLCVMSSKKAFKT</sequence>
<feature type="region of interest" description="Disordered" evidence="1">
    <location>
        <begin position="45"/>
        <end position="101"/>
    </location>
</feature>
<keyword evidence="2" id="KW-1133">Transmembrane helix</keyword>
<feature type="region of interest" description="Disordered" evidence="1">
    <location>
        <begin position="661"/>
        <end position="688"/>
    </location>
</feature>
<protein>
    <submittedName>
        <fullName evidence="3">Uncharacterized protein</fullName>
    </submittedName>
</protein>
<dbReference type="EMBL" id="JAULSN010000007">
    <property type="protein sequence ID" value="KAK3367314.1"/>
    <property type="molecule type" value="Genomic_DNA"/>
</dbReference>
<comment type="caution">
    <text evidence="3">The sequence shown here is derived from an EMBL/GenBank/DDBJ whole genome shotgun (WGS) entry which is preliminary data.</text>
</comment>
<evidence type="ECO:0000313" key="3">
    <source>
        <dbReference type="EMBL" id="KAK3367314.1"/>
    </source>
</evidence>
<proteinExistence type="predicted"/>
<reference evidence="3" key="2">
    <citation type="submission" date="2023-06" db="EMBL/GenBank/DDBJ databases">
        <authorList>
            <consortium name="Lawrence Berkeley National Laboratory"/>
            <person name="Haridas S."/>
            <person name="Hensen N."/>
            <person name="Bonometti L."/>
            <person name="Westerberg I."/>
            <person name="Brannstrom I.O."/>
            <person name="Guillou S."/>
            <person name="Cros-Aarteil S."/>
            <person name="Calhoun S."/>
            <person name="Kuo A."/>
            <person name="Mondo S."/>
            <person name="Pangilinan J."/>
            <person name="Riley R."/>
            <person name="Labutti K."/>
            <person name="Andreopoulos B."/>
            <person name="Lipzen A."/>
            <person name="Chen C."/>
            <person name="Yanf M."/>
            <person name="Daum C."/>
            <person name="Ng V."/>
            <person name="Clum A."/>
            <person name="Steindorff A."/>
            <person name="Ohm R."/>
            <person name="Martin F."/>
            <person name="Silar P."/>
            <person name="Natvig D."/>
            <person name="Lalanne C."/>
            <person name="Gautier V."/>
            <person name="Ament-Velasquez S.L."/>
            <person name="Kruys A."/>
            <person name="Hutchinson M.I."/>
            <person name="Powell A.J."/>
            <person name="Barry K."/>
            <person name="Miller A.N."/>
            <person name="Grigoriev I.V."/>
            <person name="Debuchy R."/>
            <person name="Gladieux P."/>
            <person name="Thoren M.H."/>
            <person name="Johannesson H."/>
        </authorList>
    </citation>
    <scope>NUCLEOTIDE SEQUENCE</scope>
    <source>
        <strain evidence="3">CBS 958.72</strain>
    </source>
</reference>
<name>A0AAE0JZM5_9PEZI</name>
<gene>
    <name evidence="3" type="ORF">B0T24DRAFT_387766</name>
</gene>
<evidence type="ECO:0000256" key="1">
    <source>
        <dbReference type="SAM" id="MobiDB-lite"/>
    </source>
</evidence>
<keyword evidence="4" id="KW-1185">Reference proteome</keyword>
<keyword evidence="2" id="KW-0812">Transmembrane</keyword>
<evidence type="ECO:0000256" key="2">
    <source>
        <dbReference type="SAM" id="Phobius"/>
    </source>
</evidence>
<evidence type="ECO:0000313" key="4">
    <source>
        <dbReference type="Proteomes" id="UP001287356"/>
    </source>
</evidence>
<organism evidence="3 4">
    <name type="scientific">Lasiosphaeria ovina</name>
    <dbReference type="NCBI Taxonomy" id="92902"/>
    <lineage>
        <taxon>Eukaryota</taxon>
        <taxon>Fungi</taxon>
        <taxon>Dikarya</taxon>
        <taxon>Ascomycota</taxon>
        <taxon>Pezizomycotina</taxon>
        <taxon>Sordariomycetes</taxon>
        <taxon>Sordariomycetidae</taxon>
        <taxon>Sordariales</taxon>
        <taxon>Lasiosphaeriaceae</taxon>
        <taxon>Lasiosphaeria</taxon>
    </lineage>
</organism>
<feature type="compositionally biased region" description="Basic and acidic residues" evidence="1">
    <location>
        <begin position="45"/>
        <end position="55"/>
    </location>
</feature>
<feature type="transmembrane region" description="Helical" evidence="2">
    <location>
        <begin position="18"/>
        <end position="37"/>
    </location>
</feature>
<dbReference type="AlphaFoldDB" id="A0AAE0JZM5"/>
<reference evidence="3" key="1">
    <citation type="journal article" date="2023" name="Mol. Phylogenet. Evol.">
        <title>Genome-scale phylogeny and comparative genomics of the fungal order Sordariales.</title>
        <authorList>
            <person name="Hensen N."/>
            <person name="Bonometti L."/>
            <person name="Westerberg I."/>
            <person name="Brannstrom I.O."/>
            <person name="Guillou S."/>
            <person name="Cros-Aarteil S."/>
            <person name="Calhoun S."/>
            <person name="Haridas S."/>
            <person name="Kuo A."/>
            <person name="Mondo S."/>
            <person name="Pangilinan J."/>
            <person name="Riley R."/>
            <person name="LaButti K."/>
            <person name="Andreopoulos B."/>
            <person name="Lipzen A."/>
            <person name="Chen C."/>
            <person name="Yan M."/>
            <person name="Daum C."/>
            <person name="Ng V."/>
            <person name="Clum A."/>
            <person name="Steindorff A."/>
            <person name="Ohm R.A."/>
            <person name="Martin F."/>
            <person name="Silar P."/>
            <person name="Natvig D.O."/>
            <person name="Lalanne C."/>
            <person name="Gautier V."/>
            <person name="Ament-Velasquez S.L."/>
            <person name="Kruys A."/>
            <person name="Hutchinson M.I."/>
            <person name="Powell A.J."/>
            <person name="Barry K."/>
            <person name="Miller A.N."/>
            <person name="Grigoriev I.V."/>
            <person name="Debuchy R."/>
            <person name="Gladieux P."/>
            <person name="Hiltunen Thoren M."/>
            <person name="Johannesson H."/>
        </authorList>
    </citation>
    <scope>NUCLEOTIDE SEQUENCE</scope>
    <source>
        <strain evidence="3">CBS 958.72</strain>
    </source>
</reference>
<dbReference type="Proteomes" id="UP001287356">
    <property type="component" value="Unassembled WGS sequence"/>
</dbReference>
<accession>A0AAE0JZM5</accession>
<keyword evidence="2" id="KW-0472">Membrane</keyword>